<sequence length="95" mass="10459">MPLPLIDTGMTAAERFITHWLPAARFQIPSEWESKLINPAKEYGGKVGKNPENDVYDSGKAQPQNLIKGNITGDLLKKSCTTILNNVPSNASDKY</sequence>
<protein>
    <submittedName>
        <fullName evidence="2">Uncharacterized protein</fullName>
    </submittedName>
</protein>
<feature type="region of interest" description="Disordered" evidence="1">
    <location>
        <begin position="42"/>
        <end position="63"/>
    </location>
</feature>
<proteinExistence type="predicted"/>
<reference evidence="2" key="1">
    <citation type="thesis" date="2021" institute="BYU ScholarsArchive" country="Provo, UT, USA">
        <title>Applications of and Algorithms for Genome Assembly and Genomic Analyses with an Emphasis on Marine Teleosts.</title>
        <authorList>
            <person name="Pickett B.D."/>
        </authorList>
    </citation>
    <scope>NUCLEOTIDE SEQUENCE</scope>
    <source>
        <strain evidence="2">HI-2016</strain>
    </source>
</reference>
<comment type="caution">
    <text evidence="2">The sequence shown here is derived from an EMBL/GenBank/DDBJ whole genome shotgun (WGS) entry which is preliminary data.</text>
</comment>
<dbReference type="Proteomes" id="UP000824540">
    <property type="component" value="Unassembled WGS sequence"/>
</dbReference>
<keyword evidence="3" id="KW-1185">Reference proteome</keyword>
<name>A0A8T2MLQ1_9TELE</name>
<accession>A0A8T2MLQ1</accession>
<evidence type="ECO:0000256" key="1">
    <source>
        <dbReference type="SAM" id="MobiDB-lite"/>
    </source>
</evidence>
<gene>
    <name evidence="2" type="ORF">JZ751_009323</name>
</gene>
<evidence type="ECO:0000313" key="2">
    <source>
        <dbReference type="EMBL" id="KAG9328915.1"/>
    </source>
</evidence>
<dbReference type="AlphaFoldDB" id="A0A8T2MLQ1"/>
<feature type="non-terminal residue" evidence="2">
    <location>
        <position position="1"/>
    </location>
</feature>
<organism evidence="2 3">
    <name type="scientific">Albula glossodonta</name>
    <name type="common">roundjaw bonefish</name>
    <dbReference type="NCBI Taxonomy" id="121402"/>
    <lineage>
        <taxon>Eukaryota</taxon>
        <taxon>Metazoa</taxon>
        <taxon>Chordata</taxon>
        <taxon>Craniata</taxon>
        <taxon>Vertebrata</taxon>
        <taxon>Euteleostomi</taxon>
        <taxon>Actinopterygii</taxon>
        <taxon>Neopterygii</taxon>
        <taxon>Teleostei</taxon>
        <taxon>Albuliformes</taxon>
        <taxon>Albulidae</taxon>
        <taxon>Albula</taxon>
    </lineage>
</organism>
<dbReference type="OrthoDB" id="6413693at2759"/>
<evidence type="ECO:0000313" key="3">
    <source>
        <dbReference type="Proteomes" id="UP000824540"/>
    </source>
</evidence>
<dbReference type="EMBL" id="JAFBMS010001661">
    <property type="protein sequence ID" value="KAG9328915.1"/>
    <property type="molecule type" value="Genomic_DNA"/>
</dbReference>